<dbReference type="AlphaFoldDB" id="A0A3S4ZBM1"/>
<evidence type="ECO:0000256" key="1">
    <source>
        <dbReference type="SAM" id="MobiDB-lite"/>
    </source>
</evidence>
<keyword evidence="3" id="KW-1185">Reference proteome</keyword>
<proteinExistence type="predicted"/>
<dbReference type="EMBL" id="CAAALY010001702">
    <property type="protein sequence ID" value="VEL07422.1"/>
    <property type="molecule type" value="Genomic_DNA"/>
</dbReference>
<organism evidence="2 3">
    <name type="scientific">Protopolystoma xenopodis</name>
    <dbReference type="NCBI Taxonomy" id="117903"/>
    <lineage>
        <taxon>Eukaryota</taxon>
        <taxon>Metazoa</taxon>
        <taxon>Spiralia</taxon>
        <taxon>Lophotrochozoa</taxon>
        <taxon>Platyhelminthes</taxon>
        <taxon>Monogenea</taxon>
        <taxon>Polyopisthocotylea</taxon>
        <taxon>Polystomatidea</taxon>
        <taxon>Polystomatidae</taxon>
        <taxon>Protopolystoma</taxon>
    </lineage>
</organism>
<evidence type="ECO:0000313" key="3">
    <source>
        <dbReference type="Proteomes" id="UP000784294"/>
    </source>
</evidence>
<gene>
    <name evidence="2" type="ORF">PXEA_LOCUS862</name>
</gene>
<feature type="region of interest" description="Disordered" evidence="1">
    <location>
        <begin position="139"/>
        <end position="166"/>
    </location>
</feature>
<name>A0A3S4ZBM1_9PLAT</name>
<sequence>MQQHPLQFQQYHSHQSSQQPTFYLYHVSLSAFSGGGSNMGLGGIGTAFSGNSTSNAQSPNTCPLIATNTTSTINFTCKSPGSREVAPGHSSQLVRSVSRGNCGCCAGSNSSLTYCSLECGLRKPDQKLQYQHQPLVVNRSPEQATGRMVDPNGGASSQRRPEGKDGTLRDVIREGRFDSLGARLGERASEIKAALVKSKFRQDGMDDDPYGGVYGVE</sequence>
<evidence type="ECO:0000313" key="2">
    <source>
        <dbReference type="EMBL" id="VEL07422.1"/>
    </source>
</evidence>
<comment type="caution">
    <text evidence="2">The sequence shown here is derived from an EMBL/GenBank/DDBJ whole genome shotgun (WGS) entry which is preliminary data.</text>
</comment>
<reference evidence="2" key="1">
    <citation type="submission" date="2018-11" db="EMBL/GenBank/DDBJ databases">
        <authorList>
            <consortium name="Pathogen Informatics"/>
        </authorList>
    </citation>
    <scope>NUCLEOTIDE SEQUENCE</scope>
</reference>
<protein>
    <submittedName>
        <fullName evidence="2">Uncharacterized protein</fullName>
    </submittedName>
</protein>
<dbReference type="Proteomes" id="UP000784294">
    <property type="component" value="Unassembled WGS sequence"/>
</dbReference>
<accession>A0A3S4ZBM1</accession>